<dbReference type="AlphaFoldDB" id="A0A956NHA0"/>
<dbReference type="GO" id="GO:0005524">
    <property type="term" value="F:ATP binding"/>
    <property type="evidence" value="ECO:0007669"/>
    <property type="project" value="UniProtKB-UniRule"/>
</dbReference>
<evidence type="ECO:0000256" key="4">
    <source>
        <dbReference type="ARBA" id="ARBA00022634"/>
    </source>
</evidence>
<dbReference type="Proteomes" id="UP000739538">
    <property type="component" value="Unassembled WGS sequence"/>
</dbReference>
<evidence type="ECO:0000256" key="9">
    <source>
        <dbReference type="HAMAP-Rule" id="MF_00124"/>
    </source>
</evidence>
<dbReference type="PANTHER" id="PTHR11441:SF0">
    <property type="entry name" value="THYMIDINE KINASE, CYTOSOLIC"/>
    <property type="match status" value="1"/>
</dbReference>
<keyword evidence="9" id="KW-0479">Metal-binding</keyword>
<evidence type="ECO:0000256" key="5">
    <source>
        <dbReference type="ARBA" id="ARBA00022679"/>
    </source>
</evidence>
<gene>
    <name evidence="9" type="primary">tdk</name>
    <name evidence="14" type="ORF">KDA27_13855</name>
</gene>
<comment type="similarity">
    <text evidence="1 9 13">Belongs to the thymidine kinase family.</text>
</comment>
<accession>A0A956NHA0</accession>
<keyword evidence="7 9" id="KW-0418">Kinase</keyword>
<evidence type="ECO:0000313" key="14">
    <source>
        <dbReference type="EMBL" id="MCA9756884.1"/>
    </source>
</evidence>
<dbReference type="InterPro" id="IPR020633">
    <property type="entry name" value="Thymidine_kinase_CS"/>
</dbReference>
<comment type="subcellular location">
    <subcellularLocation>
        <location evidence="9">Cytoplasm</location>
    </subcellularLocation>
</comment>
<feature type="binding site" evidence="9">
    <location>
        <position position="183"/>
    </location>
    <ligand>
        <name>Zn(2+)</name>
        <dbReference type="ChEBI" id="CHEBI:29105"/>
    </ligand>
</feature>
<feature type="binding site" evidence="9">
    <location>
        <position position="186"/>
    </location>
    <ligand>
        <name>Zn(2+)</name>
        <dbReference type="ChEBI" id="CHEBI:29105"/>
    </ligand>
</feature>
<keyword evidence="9" id="KW-0862">Zinc</keyword>
<keyword evidence="5 9" id="KW-0808">Transferase</keyword>
<feature type="active site" description="Proton acceptor" evidence="9 10">
    <location>
        <position position="95"/>
    </location>
</feature>
<comment type="caution">
    <text evidence="14">The sequence shown here is derived from an EMBL/GenBank/DDBJ whole genome shotgun (WGS) entry which is preliminary data.</text>
</comment>
<evidence type="ECO:0000256" key="12">
    <source>
        <dbReference type="RuleBase" id="RU000544"/>
    </source>
</evidence>
<dbReference type="InterPro" id="IPR027417">
    <property type="entry name" value="P-loop_NTPase"/>
</dbReference>
<dbReference type="HAMAP" id="MF_00124">
    <property type="entry name" value="Thymidine_kinase"/>
    <property type="match status" value="1"/>
</dbReference>
<proteinExistence type="inferred from homology"/>
<evidence type="ECO:0000256" key="8">
    <source>
        <dbReference type="ARBA" id="ARBA00022840"/>
    </source>
</evidence>
<evidence type="ECO:0000256" key="10">
    <source>
        <dbReference type="PIRSR" id="PIRSR035805-1"/>
    </source>
</evidence>
<evidence type="ECO:0000256" key="6">
    <source>
        <dbReference type="ARBA" id="ARBA00022741"/>
    </source>
</evidence>
<keyword evidence="8 9" id="KW-0067">ATP-binding</keyword>
<dbReference type="GO" id="GO:0005829">
    <property type="term" value="C:cytosol"/>
    <property type="evidence" value="ECO:0007669"/>
    <property type="project" value="TreeGrafter"/>
</dbReference>
<keyword evidence="4 9" id="KW-0237">DNA synthesis</keyword>
<dbReference type="PROSITE" id="PS00603">
    <property type="entry name" value="TK_CELLULAR_TYPE"/>
    <property type="match status" value="1"/>
</dbReference>
<comment type="subunit">
    <text evidence="9">Homotetramer.</text>
</comment>
<feature type="binding site" evidence="9">
    <location>
        <begin position="94"/>
        <end position="97"/>
    </location>
    <ligand>
        <name>ATP</name>
        <dbReference type="ChEBI" id="CHEBI:30616"/>
    </ligand>
</feature>
<dbReference type="GO" id="GO:0004797">
    <property type="term" value="F:thymidine kinase activity"/>
    <property type="evidence" value="ECO:0007669"/>
    <property type="project" value="UniProtKB-UniRule"/>
</dbReference>
<dbReference type="SUPFAM" id="SSF52540">
    <property type="entry name" value="P-loop containing nucleoside triphosphate hydrolases"/>
    <property type="match status" value="1"/>
</dbReference>
<dbReference type="GO" id="GO:0071897">
    <property type="term" value="P:DNA biosynthetic process"/>
    <property type="evidence" value="ECO:0007669"/>
    <property type="project" value="UniProtKB-KW"/>
</dbReference>
<evidence type="ECO:0000256" key="11">
    <source>
        <dbReference type="PIRSR" id="PIRSR035805-2"/>
    </source>
</evidence>
<dbReference type="Gene3D" id="3.40.50.300">
    <property type="entry name" value="P-loop containing nucleotide triphosphate hydrolases"/>
    <property type="match status" value="1"/>
</dbReference>
<feature type="binding site" evidence="9">
    <location>
        <begin position="22"/>
        <end position="29"/>
    </location>
    <ligand>
        <name>ATP</name>
        <dbReference type="ChEBI" id="CHEBI:30616"/>
    </ligand>
</feature>
<evidence type="ECO:0000256" key="7">
    <source>
        <dbReference type="ARBA" id="ARBA00022777"/>
    </source>
</evidence>
<dbReference type="NCBIfam" id="NF003296">
    <property type="entry name" value="PRK04296.1-1"/>
    <property type="match status" value="1"/>
</dbReference>
<evidence type="ECO:0000256" key="2">
    <source>
        <dbReference type="ARBA" id="ARBA00012118"/>
    </source>
</evidence>
<sequence>MLDEARRGEPPRMGGVVEVICGPMFSGKTEELIRRLRRAQIARQKVVVLKPFLDDRYADDHIVSHNSQRVPSVRVESSEDVRLLGMNADVVGIDEVQFLDAGIVEVVEELADSGRRVIVAGLDLDYRGIPFEPMPQLLARAEYITKALAICVVCGHPASRSQRVTGEGERIVVGSTDHYEARCRSCFRAPIEEETHAKDANVVAEEMAGIAEGGRRQQDA</sequence>
<comment type="catalytic activity">
    <reaction evidence="9 12">
        <text>thymidine + ATP = dTMP + ADP + H(+)</text>
        <dbReference type="Rhea" id="RHEA:19129"/>
        <dbReference type="ChEBI" id="CHEBI:15378"/>
        <dbReference type="ChEBI" id="CHEBI:17748"/>
        <dbReference type="ChEBI" id="CHEBI:30616"/>
        <dbReference type="ChEBI" id="CHEBI:63528"/>
        <dbReference type="ChEBI" id="CHEBI:456216"/>
        <dbReference type="EC" id="2.7.1.21"/>
    </reaction>
</comment>
<feature type="binding site" evidence="9">
    <location>
        <position position="154"/>
    </location>
    <ligand>
        <name>Zn(2+)</name>
        <dbReference type="ChEBI" id="CHEBI:29105"/>
    </ligand>
</feature>
<evidence type="ECO:0000256" key="3">
    <source>
        <dbReference type="ARBA" id="ARBA00022490"/>
    </source>
</evidence>
<reference evidence="14" key="2">
    <citation type="journal article" date="2021" name="Microbiome">
        <title>Successional dynamics and alternative stable states in a saline activated sludge microbial community over 9 years.</title>
        <authorList>
            <person name="Wang Y."/>
            <person name="Ye J."/>
            <person name="Ju F."/>
            <person name="Liu L."/>
            <person name="Boyd J.A."/>
            <person name="Deng Y."/>
            <person name="Parks D.H."/>
            <person name="Jiang X."/>
            <person name="Yin X."/>
            <person name="Woodcroft B.J."/>
            <person name="Tyson G.W."/>
            <person name="Hugenholtz P."/>
            <person name="Polz M.F."/>
            <person name="Zhang T."/>
        </authorList>
    </citation>
    <scope>NUCLEOTIDE SEQUENCE</scope>
    <source>
        <strain evidence="14">HKST-UBA02</strain>
    </source>
</reference>
<dbReference type="SUPFAM" id="SSF57716">
    <property type="entry name" value="Glucocorticoid receptor-like (DNA-binding domain)"/>
    <property type="match status" value="1"/>
</dbReference>
<dbReference type="InterPro" id="IPR001267">
    <property type="entry name" value="Thymidine_kinase"/>
</dbReference>
<dbReference type="EMBL" id="JAGQHS010000071">
    <property type="protein sequence ID" value="MCA9756884.1"/>
    <property type="molecule type" value="Genomic_DNA"/>
</dbReference>
<dbReference type="PIRSF" id="PIRSF035805">
    <property type="entry name" value="TK_cell"/>
    <property type="match status" value="1"/>
</dbReference>
<feature type="binding site" evidence="11">
    <location>
        <position position="179"/>
    </location>
    <ligand>
        <name>substrate</name>
    </ligand>
</feature>
<dbReference type="FunFam" id="3.40.50.300:FF:000384">
    <property type="entry name" value="Thymidine kinase"/>
    <property type="match status" value="1"/>
</dbReference>
<evidence type="ECO:0000313" key="15">
    <source>
        <dbReference type="Proteomes" id="UP000739538"/>
    </source>
</evidence>
<keyword evidence="6 9" id="KW-0547">Nucleotide-binding</keyword>
<keyword evidence="3 9" id="KW-0963">Cytoplasm</keyword>
<feature type="binding site" evidence="9">
    <location>
        <position position="151"/>
    </location>
    <ligand>
        <name>Zn(2+)</name>
        <dbReference type="ChEBI" id="CHEBI:29105"/>
    </ligand>
</feature>
<dbReference type="Gene3D" id="3.30.60.20">
    <property type="match status" value="1"/>
</dbReference>
<reference evidence="14" key="1">
    <citation type="submission" date="2020-04" db="EMBL/GenBank/DDBJ databases">
        <authorList>
            <person name="Zhang T."/>
        </authorList>
    </citation>
    <scope>NUCLEOTIDE SEQUENCE</scope>
    <source>
        <strain evidence="14">HKST-UBA02</strain>
    </source>
</reference>
<dbReference type="GO" id="GO:0046104">
    <property type="term" value="P:thymidine metabolic process"/>
    <property type="evidence" value="ECO:0007669"/>
    <property type="project" value="TreeGrafter"/>
</dbReference>
<protein>
    <recommendedName>
        <fullName evidence="2 9">Thymidine kinase</fullName>
        <ecNumber evidence="2 9">2.7.1.21</ecNumber>
    </recommendedName>
</protein>
<organism evidence="14 15">
    <name type="scientific">Eiseniibacteriota bacterium</name>
    <dbReference type="NCBI Taxonomy" id="2212470"/>
    <lineage>
        <taxon>Bacteria</taxon>
        <taxon>Candidatus Eiseniibacteriota</taxon>
    </lineage>
</organism>
<evidence type="ECO:0000256" key="1">
    <source>
        <dbReference type="ARBA" id="ARBA00007587"/>
    </source>
</evidence>
<evidence type="ECO:0000256" key="13">
    <source>
        <dbReference type="RuleBase" id="RU004165"/>
    </source>
</evidence>
<dbReference type="PANTHER" id="PTHR11441">
    <property type="entry name" value="THYMIDINE KINASE"/>
    <property type="match status" value="1"/>
</dbReference>
<dbReference type="GO" id="GO:0008270">
    <property type="term" value="F:zinc ion binding"/>
    <property type="evidence" value="ECO:0007669"/>
    <property type="project" value="UniProtKB-UniRule"/>
</dbReference>
<dbReference type="EC" id="2.7.1.21" evidence="2 9"/>
<feature type="binding site" evidence="11">
    <location>
        <begin position="171"/>
        <end position="174"/>
    </location>
    <ligand>
        <name>substrate</name>
    </ligand>
</feature>
<name>A0A956NHA0_UNCEI</name>
<dbReference type="Pfam" id="PF00265">
    <property type="entry name" value="TK"/>
    <property type="match status" value="1"/>
</dbReference>